<sequence length="786" mass="92097">MLKQRSCSLRSPFLVVCCCAIFLATISSSVVVGGVGEEGGGGVQASGPLVKREERRALVSTEYGQISAVRVRDAVSGSHLLHFITLEPNSLFLPVVLHADMVFYVHTGSGRLSWTEEDELKNAELRRGDVYRLRQGSVFFIQSNLETETERQKLRIHAIFANSDNGLTVQSFWACSEPTPGPYSSIRDMVLGFDRKVLQAAFKVPEEVIDELFNGTQQPTIIHRVPGTKRTAWETEVEFVRGLLASRSYNIFELNRKKRKESARLFNLIKEDKDFENCNGWSTTVTRKKLSALKGSNVGLFMVNLTAGSMMGPHWNPRAAEVAVVLRGRGMVRVVCSSISNETGCRNMRFEVEEGDVFVVPRFHPMAQMSFNNETLVFMGFSTSTKKNHPQFLAGQASVLRCLDKDVLAMSFNVTNATLDQLLAQQHDSVILGCISCGEEELRIMEEEIERERQEAKEREEEEARKREEQRRREEEEARKREEEEARRREEEKRKREEEEERRRQEREEARKREGGTGRERGARKEDKERRGRRGKERKRRGGGKKRKPERARRRQPRGRKKRLGDRKKRRGGRKRKRRGKEATRRGRGERRQEEDARKREEAAARKKEEERREEEARQEEEARKREEEEAARREEEERRQQEEEEEAERRGEEARQREKEAAIEREEAARREQEEARRREEEAARKEEEDRRQREEEEETRQREEEEAARQREEAAARQREEQQEEGRQREEEHQHGMSEDERAAEEERRRQEETQRDEEEARQWKDGKKAAVEQRKNSKNGVRL</sequence>
<evidence type="ECO:0000256" key="1">
    <source>
        <dbReference type="SAM" id="MobiDB-lite"/>
    </source>
</evidence>
<feature type="signal peptide" evidence="2">
    <location>
        <begin position="1"/>
        <end position="28"/>
    </location>
</feature>
<reference evidence="4" key="2">
    <citation type="journal article" date="2024" name="Plant">
        <title>Genomic evolution and insights into agronomic trait innovations of Sesamum species.</title>
        <authorList>
            <person name="Miao H."/>
            <person name="Wang L."/>
            <person name="Qu L."/>
            <person name="Liu H."/>
            <person name="Sun Y."/>
            <person name="Le M."/>
            <person name="Wang Q."/>
            <person name="Wei S."/>
            <person name="Zheng Y."/>
            <person name="Lin W."/>
            <person name="Duan Y."/>
            <person name="Cao H."/>
            <person name="Xiong S."/>
            <person name="Wang X."/>
            <person name="Wei L."/>
            <person name="Li C."/>
            <person name="Ma Q."/>
            <person name="Ju M."/>
            <person name="Zhao R."/>
            <person name="Li G."/>
            <person name="Mu C."/>
            <person name="Tian Q."/>
            <person name="Mei H."/>
            <person name="Zhang T."/>
            <person name="Gao T."/>
            <person name="Zhang H."/>
        </authorList>
    </citation>
    <scope>NUCLEOTIDE SEQUENCE</scope>
    <source>
        <strain evidence="4">G01</strain>
    </source>
</reference>
<feature type="domain" description="Cupin type-1" evidence="3">
    <location>
        <begin position="48"/>
        <end position="210"/>
    </location>
</feature>
<protein>
    <submittedName>
        <fullName evidence="4">Vicilin-like seed storage protein</fullName>
    </submittedName>
</protein>
<feature type="domain" description="Cupin type-1" evidence="3">
    <location>
        <begin position="266"/>
        <end position="420"/>
    </location>
</feature>
<dbReference type="AlphaFoldDB" id="A0AAW2NIA1"/>
<name>A0AAW2NIA1_9LAMI</name>
<dbReference type="CDD" id="cd02244">
    <property type="entry name" value="cupin_7S_vicilin-like_N"/>
    <property type="match status" value="1"/>
</dbReference>
<feature type="compositionally biased region" description="Basic and acidic residues" evidence="1">
    <location>
        <begin position="453"/>
        <end position="530"/>
    </location>
</feature>
<feature type="compositionally biased region" description="Basic and acidic residues" evidence="1">
    <location>
        <begin position="581"/>
        <end position="778"/>
    </location>
</feature>
<dbReference type="InterPro" id="IPR014710">
    <property type="entry name" value="RmlC-like_jellyroll"/>
</dbReference>
<gene>
    <name evidence="4" type="ORF">Sangu_1219300</name>
</gene>
<evidence type="ECO:0000256" key="2">
    <source>
        <dbReference type="SAM" id="SignalP"/>
    </source>
</evidence>
<feature type="region of interest" description="Disordered" evidence="1">
    <location>
        <begin position="453"/>
        <end position="786"/>
    </location>
</feature>
<reference evidence="4" key="1">
    <citation type="submission" date="2020-06" db="EMBL/GenBank/DDBJ databases">
        <authorList>
            <person name="Li T."/>
            <person name="Hu X."/>
            <person name="Zhang T."/>
            <person name="Song X."/>
            <person name="Zhang H."/>
            <person name="Dai N."/>
            <person name="Sheng W."/>
            <person name="Hou X."/>
            <person name="Wei L."/>
        </authorList>
    </citation>
    <scope>NUCLEOTIDE SEQUENCE</scope>
    <source>
        <strain evidence="4">G01</strain>
        <tissue evidence="4">Leaf</tissue>
    </source>
</reference>
<evidence type="ECO:0000313" key="4">
    <source>
        <dbReference type="EMBL" id="KAL0343319.1"/>
    </source>
</evidence>
<dbReference type="SUPFAM" id="SSF51182">
    <property type="entry name" value="RmlC-like cupins"/>
    <property type="match status" value="1"/>
</dbReference>
<dbReference type="CDD" id="cd02245">
    <property type="entry name" value="cupin_7S_vicilin-like_C"/>
    <property type="match status" value="1"/>
</dbReference>
<organism evidence="4">
    <name type="scientific">Sesamum angustifolium</name>
    <dbReference type="NCBI Taxonomy" id="2727405"/>
    <lineage>
        <taxon>Eukaryota</taxon>
        <taxon>Viridiplantae</taxon>
        <taxon>Streptophyta</taxon>
        <taxon>Embryophyta</taxon>
        <taxon>Tracheophyta</taxon>
        <taxon>Spermatophyta</taxon>
        <taxon>Magnoliopsida</taxon>
        <taxon>eudicotyledons</taxon>
        <taxon>Gunneridae</taxon>
        <taxon>Pentapetalae</taxon>
        <taxon>asterids</taxon>
        <taxon>lamiids</taxon>
        <taxon>Lamiales</taxon>
        <taxon>Pedaliaceae</taxon>
        <taxon>Sesamum</taxon>
    </lineage>
</organism>
<evidence type="ECO:0000259" key="3">
    <source>
        <dbReference type="SMART" id="SM00835"/>
    </source>
</evidence>
<dbReference type="Gene3D" id="2.60.120.10">
    <property type="entry name" value="Jelly Rolls"/>
    <property type="match status" value="2"/>
</dbReference>
<accession>A0AAW2NIA1</accession>
<dbReference type="InterPro" id="IPR011051">
    <property type="entry name" value="RmlC_Cupin_sf"/>
</dbReference>
<comment type="caution">
    <text evidence="4">The sequence shown here is derived from an EMBL/GenBank/DDBJ whole genome shotgun (WGS) entry which is preliminary data.</text>
</comment>
<feature type="chain" id="PRO_5043889995" evidence="2">
    <location>
        <begin position="29"/>
        <end position="786"/>
    </location>
</feature>
<dbReference type="PANTHER" id="PTHR31189:SF7">
    <property type="entry name" value="OS03G0197300 PROTEIN"/>
    <property type="match status" value="1"/>
</dbReference>
<dbReference type="EMBL" id="JACGWK010000007">
    <property type="protein sequence ID" value="KAL0343319.1"/>
    <property type="molecule type" value="Genomic_DNA"/>
</dbReference>
<proteinExistence type="predicted"/>
<dbReference type="SMART" id="SM00835">
    <property type="entry name" value="Cupin_1"/>
    <property type="match status" value="2"/>
</dbReference>
<dbReference type="PANTHER" id="PTHR31189">
    <property type="entry name" value="OS03G0336100 PROTEIN-RELATED"/>
    <property type="match status" value="1"/>
</dbReference>
<dbReference type="Pfam" id="PF00190">
    <property type="entry name" value="Cupin_1"/>
    <property type="match status" value="2"/>
</dbReference>
<keyword evidence="2" id="KW-0732">Signal</keyword>
<feature type="compositionally biased region" description="Basic residues" evidence="1">
    <location>
        <begin position="531"/>
        <end position="580"/>
    </location>
</feature>
<dbReference type="InterPro" id="IPR050253">
    <property type="entry name" value="Seed_Storage-Functional"/>
</dbReference>
<dbReference type="InterPro" id="IPR006045">
    <property type="entry name" value="Cupin_1"/>
</dbReference>